<dbReference type="InterPro" id="IPR056908">
    <property type="entry name" value="Gp80-like"/>
</dbReference>
<keyword evidence="2" id="KW-1185">Reference proteome</keyword>
<accession>A0A240F4R9</accession>
<name>A0A240F4R9_9CAUD</name>
<organism evidence="1 2">
    <name type="scientific">Ochrobactrum phage POI1126</name>
    <dbReference type="NCBI Taxonomy" id="1932118"/>
    <lineage>
        <taxon>Viruses</taxon>
        <taxon>Duplodnaviria</taxon>
        <taxon>Heunggongvirae</taxon>
        <taxon>Uroviricota</taxon>
        <taxon>Caudoviricetes</taxon>
        <taxon>Namazuvirus</taxon>
        <taxon>Namazuvirus POI1126</taxon>
    </lineage>
</organism>
<gene>
    <name evidence="1" type="ORF">POI1126_15</name>
</gene>
<dbReference type="Pfam" id="PF23140">
    <property type="entry name" value="Gp80"/>
    <property type="match status" value="1"/>
</dbReference>
<protein>
    <submittedName>
        <fullName evidence="1">Virion-associated component</fullName>
    </submittedName>
</protein>
<dbReference type="EMBL" id="KY417925">
    <property type="protein sequence ID" value="APU92943.1"/>
    <property type="molecule type" value="Genomic_DNA"/>
</dbReference>
<proteinExistence type="predicted"/>
<reference evidence="1 2" key="1">
    <citation type="journal article" date="2017" name="Front. Microbiol.">
        <title>Prevalence, Host Range, and Comparative Genomic Analysis of Temperate Ochrobactrum Phages.</title>
        <authorList>
            <person name="Jackel C."/>
            <person name="Hertwig S."/>
            <person name="Scholz H.C."/>
            <person name="Nockler K."/>
            <person name="Reetz J."/>
            <person name="Hammerl J.A."/>
        </authorList>
    </citation>
    <scope>NUCLEOTIDE SEQUENCE [LARGE SCALE GENOMIC DNA]</scope>
</reference>
<dbReference type="Proteomes" id="UP000221249">
    <property type="component" value="Segment"/>
</dbReference>
<sequence length="138" mass="14696">MPATTYTGNKVIDLLVRGVAFVPPTHAYVSLHTADPGLNGASEVTLAKWPGYKRMQAAQGGAVDTGFTAGAAKKSSNTKQLLFPTMDGAETVTLTHWSIWDALNGGNCIWSGALTYQKVLNPTDEVVIHPNELGLEIQ</sequence>
<evidence type="ECO:0000313" key="1">
    <source>
        <dbReference type="EMBL" id="APU92943.1"/>
    </source>
</evidence>
<evidence type="ECO:0000313" key="2">
    <source>
        <dbReference type="Proteomes" id="UP000221249"/>
    </source>
</evidence>